<sequence length="331" mass="36741">MNVLVTGGAGYIGSHTVDRLLAHGDQVTVVDNLYTGHRDAVPKNVAFYEADVRDKTALKKIFDANSFDAVVHFAALTQVGESMTKPLFYFDNNTFGVISLLEAMRDHDVKKIVFSSSAATYGVPKHNPITEEEEQKPINPYGLTKLQMEQIMDWSDRAYGIKGVALRYFNVAGAKVDGSIGEDHNPETHMIPNILMAAQGKKDKMVIFGDDYKTPDGTNVRDYVHVVDLADAHVLALDYLQRENKSNRFNLGTEAGMSNKQLIDAAKKVTGIDFKVEIGPRRGGDPDALVASPKKAKEVLGWDPKLSNVEDEIKTAWNWMQKHPQGYDDKK</sequence>
<evidence type="ECO:0000256" key="9">
    <source>
        <dbReference type="ARBA" id="ARBA00023235"/>
    </source>
</evidence>
<reference evidence="14" key="3">
    <citation type="submission" date="2020-01" db="EMBL/GenBank/DDBJ databases">
        <authorList>
            <person name="Cousin F.J."/>
            <person name="Le Guellec R."/>
            <person name="Cretenet M."/>
        </authorList>
    </citation>
    <scope>NUCLEOTIDE SEQUENCE</scope>
    <source>
        <strain evidence="14">UCMA 15228</strain>
    </source>
</reference>
<dbReference type="AlphaFoldDB" id="A0AAJ1RAH7"/>
<comment type="catalytic activity">
    <reaction evidence="1 11">
        <text>UDP-alpha-D-glucose = UDP-alpha-D-galactose</text>
        <dbReference type="Rhea" id="RHEA:22168"/>
        <dbReference type="ChEBI" id="CHEBI:58885"/>
        <dbReference type="ChEBI" id="CHEBI:66914"/>
        <dbReference type="EC" id="5.1.3.2"/>
    </reaction>
</comment>
<evidence type="ECO:0000256" key="11">
    <source>
        <dbReference type="RuleBase" id="RU366046"/>
    </source>
</evidence>
<evidence type="ECO:0000256" key="7">
    <source>
        <dbReference type="ARBA" id="ARBA00023027"/>
    </source>
</evidence>
<keyword evidence="9 11" id="KW-0413">Isomerase</keyword>
<evidence type="ECO:0000256" key="3">
    <source>
        <dbReference type="ARBA" id="ARBA00004947"/>
    </source>
</evidence>
<feature type="domain" description="NAD-dependent epimerase/dehydratase" evidence="12">
    <location>
        <begin position="3"/>
        <end position="252"/>
    </location>
</feature>
<evidence type="ECO:0000256" key="1">
    <source>
        <dbReference type="ARBA" id="ARBA00000083"/>
    </source>
</evidence>
<dbReference type="EMBL" id="SDWY01000003">
    <property type="protein sequence ID" value="MDN6900766.1"/>
    <property type="molecule type" value="Genomic_DNA"/>
</dbReference>
<dbReference type="InterPro" id="IPR005886">
    <property type="entry name" value="UDP_G4E"/>
</dbReference>
<evidence type="ECO:0000313" key="14">
    <source>
        <dbReference type="EMBL" id="QAS69235.1"/>
    </source>
</evidence>
<dbReference type="InterPro" id="IPR036291">
    <property type="entry name" value="NAD(P)-bd_dom_sf"/>
</dbReference>
<dbReference type="PANTHER" id="PTHR43725:SF53">
    <property type="entry name" value="UDP-ARABINOSE 4-EPIMERASE 1"/>
    <property type="match status" value="1"/>
</dbReference>
<evidence type="ECO:0000313" key="16">
    <source>
        <dbReference type="Proteomes" id="UP001167919"/>
    </source>
</evidence>
<dbReference type="RefSeq" id="WP_128685169.1">
    <property type="nucleotide sequence ID" value="NZ_CP029684.2"/>
</dbReference>
<accession>A0AAJ1RAH7</accession>
<dbReference type="Gene3D" id="3.90.25.10">
    <property type="entry name" value="UDP-galactose 4-epimerase, domain 1"/>
    <property type="match status" value="1"/>
</dbReference>
<dbReference type="SUPFAM" id="SSF51735">
    <property type="entry name" value="NAD(P)-binding Rossmann-fold domains"/>
    <property type="match status" value="1"/>
</dbReference>
<reference evidence="13" key="2">
    <citation type="submission" date="2019-01" db="EMBL/GenBank/DDBJ databases">
        <title>Oenococcus sicerae UCMA17102.</title>
        <authorList>
            <person name="Cousin F.J."/>
            <person name="Le Guellec R."/>
            <person name="Cretenet M."/>
        </authorList>
    </citation>
    <scope>NUCLEOTIDE SEQUENCE</scope>
    <source>
        <strain evidence="13">UCMA17102</strain>
    </source>
</reference>
<dbReference type="GO" id="GO:0033499">
    <property type="term" value="P:galactose catabolic process via UDP-galactose, Leloir pathway"/>
    <property type="evidence" value="ECO:0007669"/>
    <property type="project" value="TreeGrafter"/>
</dbReference>
<dbReference type="EC" id="5.1.3.2" evidence="5 11"/>
<dbReference type="PANTHER" id="PTHR43725">
    <property type="entry name" value="UDP-GLUCOSE 4-EPIMERASE"/>
    <property type="match status" value="1"/>
</dbReference>
<dbReference type="Pfam" id="PF01370">
    <property type="entry name" value="Epimerase"/>
    <property type="match status" value="1"/>
</dbReference>
<gene>
    <name evidence="13" type="primary">galE</name>
    <name evidence="14" type="ORF">DLJ48_01190</name>
    <name evidence="13" type="ORF">EVC35_07075</name>
</gene>
<keyword evidence="8" id="KW-0299">Galactose metabolism</keyword>
<dbReference type="Proteomes" id="UP000286907">
    <property type="component" value="Chromosome"/>
</dbReference>
<evidence type="ECO:0000259" key="12">
    <source>
        <dbReference type="Pfam" id="PF01370"/>
    </source>
</evidence>
<keyword evidence="10 11" id="KW-0119">Carbohydrate metabolism</keyword>
<dbReference type="NCBIfam" id="TIGR01179">
    <property type="entry name" value="galE"/>
    <property type="match status" value="1"/>
</dbReference>
<evidence type="ECO:0000313" key="13">
    <source>
        <dbReference type="EMBL" id="MDN6900766.1"/>
    </source>
</evidence>
<reference evidence="14 15" key="1">
    <citation type="journal article" date="2019" name="Syst. Appl. Microbiol.">
        <title>Oenococcus sicerae sp. nov., isolated from French cider.</title>
        <authorList>
            <person name="Cousin F.J."/>
            <person name="Le Guellec R."/>
            <person name="Chagnot C."/>
            <person name="Goux D."/>
            <person name="Dalmasso M."/>
            <person name="Laplace J.M."/>
            <person name="Cretenet M."/>
        </authorList>
    </citation>
    <scope>NUCLEOTIDE SEQUENCE [LARGE SCALE GENOMIC DNA]</scope>
    <source>
        <strain evidence="14 15">UCMA 15228</strain>
    </source>
</reference>
<protein>
    <recommendedName>
        <fullName evidence="6 11">UDP-glucose 4-epimerase</fullName>
        <ecNumber evidence="5 11">5.1.3.2</ecNumber>
    </recommendedName>
</protein>
<dbReference type="EMBL" id="CP029684">
    <property type="protein sequence ID" value="QAS69235.1"/>
    <property type="molecule type" value="Genomic_DNA"/>
</dbReference>
<dbReference type="InterPro" id="IPR001509">
    <property type="entry name" value="Epimerase_deHydtase"/>
</dbReference>
<keyword evidence="15" id="KW-1185">Reference proteome</keyword>
<proteinExistence type="inferred from homology"/>
<evidence type="ECO:0000256" key="10">
    <source>
        <dbReference type="ARBA" id="ARBA00023277"/>
    </source>
</evidence>
<keyword evidence="7 11" id="KW-0520">NAD</keyword>
<evidence type="ECO:0000256" key="6">
    <source>
        <dbReference type="ARBA" id="ARBA00018569"/>
    </source>
</evidence>
<comment type="cofactor">
    <cofactor evidence="2 11">
        <name>NAD(+)</name>
        <dbReference type="ChEBI" id="CHEBI:57540"/>
    </cofactor>
</comment>
<dbReference type="Proteomes" id="UP001167919">
    <property type="component" value="Unassembled WGS sequence"/>
</dbReference>
<comment type="pathway">
    <text evidence="3 11">Carbohydrate metabolism; galactose metabolism.</text>
</comment>
<comment type="subunit">
    <text evidence="11">Homodimer.</text>
</comment>
<name>A0AAJ1RAH7_9LACO</name>
<evidence type="ECO:0000256" key="2">
    <source>
        <dbReference type="ARBA" id="ARBA00001911"/>
    </source>
</evidence>
<dbReference type="Gene3D" id="3.40.50.720">
    <property type="entry name" value="NAD(P)-binding Rossmann-like Domain"/>
    <property type="match status" value="1"/>
</dbReference>
<evidence type="ECO:0000256" key="5">
    <source>
        <dbReference type="ARBA" id="ARBA00013189"/>
    </source>
</evidence>
<organism evidence="13 16">
    <name type="scientific">Oenococcus sicerae</name>
    <dbReference type="NCBI Taxonomy" id="2203724"/>
    <lineage>
        <taxon>Bacteria</taxon>
        <taxon>Bacillati</taxon>
        <taxon>Bacillota</taxon>
        <taxon>Bacilli</taxon>
        <taxon>Lactobacillales</taxon>
        <taxon>Lactobacillaceae</taxon>
        <taxon>Oenococcus</taxon>
    </lineage>
</organism>
<dbReference type="GO" id="GO:0003978">
    <property type="term" value="F:UDP-glucose 4-epimerase activity"/>
    <property type="evidence" value="ECO:0007669"/>
    <property type="project" value="UniProtKB-UniRule"/>
</dbReference>
<dbReference type="CDD" id="cd05247">
    <property type="entry name" value="UDP_G4E_1_SDR_e"/>
    <property type="match status" value="1"/>
</dbReference>
<evidence type="ECO:0000256" key="4">
    <source>
        <dbReference type="ARBA" id="ARBA00007637"/>
    </source>
</evidence>
<comment type="similarity">
    <text evidence="4 11">Belongs to the NAD(P)-dependent epimerase/dehydratase family.</text>
</comment>
<evidence type="ECO:0000313" key="15">
    <source>
        <dbReference type="Proteomes" id="UP000286907"/>
    </source>
</evidence>
<evidence type="ECO:0000256" key="8">
    <source>
        <dbReference type="ARBA" id="ARBA00023144"/>
    </source>
</evidence>